<dbReference type="RefSeq" id="XP_013274235.1">
    <property type="nucleotide sequence ID" value="XM_013418781.1"/>
</dbReference>
<organism evidence="1 2">
    <name type="scientific">Rhinocladiella mackenziei CBS 650.93</name>
    <dbReference type="NCBI Taxonomy" id="1442369"/>
    <lineage>
        <taxon>Eukaryota</taxon>
        <taxon>Fungi</taxon>
        <taxon>Dikarya</taxon>
        <taxon>Ascomycota</taxon>
        <taxon>Pezizomycotina</taxon>
        <taxon>Eurotiomycetes</taxon>
        <taxon>Chaetothyriomycetidae</taxon>
        <taxon>Chaetothyriales</taxon>
        <taxon>Herpotrichiellaceae</taxon>
        <taxon>Rhinocladiella</taxon>
    </lineage>
</organism>
<gene>
    <name evidence="1" type="ORF">Z518_05076</name>
</gene>
<name>A0A0D2IMU5_9EURO</name>
<evidence type="ECO:0000313" key="2">
    <source>
        <dbReference type="Proteomes" id="UP000053617"/>
    </source>
</evidence>
<dbReference type="EMBL" id="KN847477">
    <property type="protein sequence ID" value="KIX07099.1"/>
    <property type="molecule type" value="Genomic_DNA"/>
</dbReference>
<evidence type="ECO:0000313" key="1">
    <source>
        <dbReference type="EMBL" id="KIX07099.1"/>
    </source>
</evidence>
<dbReference type="GeneID" id="25293147"/>
<reference evidence="1 2" key="1">
    <citation type="submission" date="2015-01" db="EMBL/GenBank/DDBJ databases">
        <title>The Genome Sequence of Rhinocladiella mackenzie CBS 650.93.</title>
        <authorList>
            <consortium name="The Broad Institute Genomics Platform"/>
            <person name="Cuomo C."/>
            <person name="de Hoog S."/>
            <person name="Gorbushina A."/>
            <person name="Stielow B."/>
            <person name="Teixiera M."/>
            <person name="Abouelleil A."/>
            <person name="Chapman S.B."/>
            <person name="Priest M."/>
            <person name="Young S.K."/>
            <person name="Wortman J."/>
            <person name="Nusbaum C."/>
            <person name="Birren B."/>
        </authorList>
    </citation>
    <scope>NUCLEOTIDE SEQUENCE [LARGE SCALE GENOMIC DNA]</scope>
    <source>
        <strain evidence="1 2">CBS 650.93</strain>
    </source>
</reference>
<proteinExistence type="predicted"/>
<protein>
    <submittedName>
        <fullName evidence="1">Uncharacterized protein</fullName>
    </submittedName>
</protein>
<sequence length="161" mass="18693">MSYMQVPWRRLYLVDGEMWPLFSYALSLDMDPTRIIKRTLSNVSPKIRMETRRQTGTARHLKFKLKTYRQGRALYDNDTSTAAVPEAVNENMSSRSDPPVRTRTRHKRLDTNQAYQIPSHPGAWAAEDFGFYQSMLARHLLRFELNCVAHANDLSDQATQT</sequence>
<dbReference type="Proteomes" id="UP000053617">
    <property type="component" value="Unassembled WGS sequence"/>
</dbReference>
<dbReference type="HOGENOM" id="CLU_1644661_0_0_1"/>
<dbReference type="AlphaFoldDB" id="A0A0D2IMU5"/>
<keyword evidence="2" id="KW-1185">Reference proteome</keyword>
<accession>A0A0D2IMU5</accession>